<dbReference type="STRING" id="692275.N1QLY3"/>
<protein>
    <submittedName>
        <fullName evidence="1">Uncharacterized protein</fullName>
    </submittedName>
</protein>
<dbReference type="EMBL" id="KB456260">
    <property type="protein sequence ID" value="EMF17247.1"/>
    <property type="molecule type" value="Genomic_DNA"/>
</dbReference>
<dbReference type="Proteomes" id="UP000016931">
    <property type="component" value="Unassembled WGS sequence"/>
</dbReference>
<dbReference type="RefSeq" id="XP_016765368.1">
    <property type="nucleotide sequence ID" value="XM_016901790.1"/>
</dbReference>
<evidence type="ECO:0000313" key="2">
    <source>
        <dbReference type="Proteomes" id="UP000016931"/>
    </source>
</evidence>
<name>N1QLY3_SPHMS</name>
<dbReference type="OrthoDB" id="5350396at2759"/>
<keyword evidence="2" id="KW-1185">Reference proteome</keyword>
<sequence>MAVTNWMAQQLLHERNDALCEAYVGILEASSSHNESLSDTIASLSSMYKTRSLFENNWKAPVRRGLPAGLKYVLRVVQSRAPAVDDVAPDAAPIKTIEAFLDLAMMNLDDLVRKNHNLSSTLMKCIEDLLDSLSETSFEKLVPGVLAVLDDSERELPIQLHCRLIASLPARTTRSYHLRRRLALDVLLPKDERRKAESSERNWLETILKALESGQQFNIGDATDYALLMALINVADIAVSAGFTGYDALHPSQASSEKSSLSIYAGPPPVSQAAKIHNRQIDAIVSELEYMKSIIQHESTSLCRQELKAALERVTARLGTSVRTRPKPKKQIFGTERKQAHFATNMLKIAPNALDRSGAEETESMG</sequence>
<reference evidence="1 2" key="1">
    <citation type="journal article" date="2012" name="PLoS Pathog.">
        <title>Diverse lifestyles and strategies of plant pathogenesis encoded in the genomes of eighteen Dothideomycetes fungi.</title>
        <authorList>
            <person name="Ohm R.A."/>
            <person name="Feau N."/>
            <person name="Henrissat B."/>
            <person name="Schoch C.L."/>
            <person name="Horwitz B.A."/>
            <person name="Barry K.W."/>
            <person name="Condon B.J."/>
            <person name="Copeland A.C."/>
            <person name="Dhillon B."/>
            <person name="Glaser F."/>
            <person name="Hesse C.N."/>
            <person name="Kosti I."/>
            <person name="LaButti K."/>
            <person name="Lindquist E.A."/>
            <person name="Lucas S."/>
            <person name="Salamov A.A."/>
            <person name="Bradshaw R.E."/>
            <person name="Ciuffetti L."/>
            <person name="Hamelin R.C."/>
            <person name="Kema G.H.J."/>
            <person name="Lawrence C."/>
            <person name="Scott J.A."/>
            <person name="Spatafora J.W."/>
            <person name="Turgeon B.G."/>
            <person name="de Wit P.J.G.M."/>
            <person name="Zhong S."/>
            <person name="Goodwin S.B."/>
            <person name="Grigoriev I.V."/>
        </authorList>
    </citation>
    <scope>NUCLEOTIDE SEQUENCE [LARGE SCALE GENOMIC DNA]</scope>
    <source>
        <strain evidence="1 2">SO2202</strain>
    </source>
</reference>
<evidence type="ECO:0000313" key="1">
    <source>
        <dbReference type="EMBL" id="EMF17247.1"/>
    </source>
</evidence>
<proteinExistence type="predicted"/>
<dbReference type="eggNOG" id="ENOG502SAE9">
    <property type="taxonomic scope" value="Eukaryota"/>
</dbReference>
<dbReference type="GeneID" id="27898927"/>
<organism evidence="1 2">
    <name type="scientific">Sphaerulina musiva (strain SO2202)</name>
    <name type="common">Poplar stem canker fungus</name>
    <name type="synonym">Septoria musiva</name>
    <dbReference type="NCBI Taxonomy" id="692275"/>
    <lineage>
        <taxon>Eukaryota</taxon>
        <taxon>Fungi</taxon>
        <taxon>Dikarya</taxon>
        <taxon>Ascomycota</taxon>
        <taxon>Pezizomycotina</taxon>
        <taxon>Dothideomycetes</taxon>
        <taxon>Dothideomycetidae</taxon>
        <taxon>Mycosphaerellales</taxon>
        <taxon>Mycosphaerellaceae</taxon>
        <taxon>Sphaerulina</taxon>
    </lineage>
</organism>
<gene>
    <name evidence="1" type="ORF">SEPMUDRAFT_122663</name>
</gene>
<accession>N1QLY3</accession>
<dbReference type="HOGENOM" id="CLU_756871_0_0_1"/>
<dbReference type="AlphaFoldDB" id="N1QLY3"/>